<dbReference type="PANTHER" id="PTHR22625">
    <property type="entry name" value="PLEXIN"/>
    <property type="match status" value="1"/>
</dbReference>
<keyword evidence="2" id="KW-0472">Membrane</keyword>
<dbReference type="Pfam" id="PF01833">
    <property type="entry name" value="TIG"/>
    <property type="match status" value="5"/>
</dbReference>
<dbReference type="PANTHER" id="PTHR22625:SF70">
    <property type="entry name" value="PLEXIN A, ISOFORM A"/>
    <property type="match status" value="1"/>
</dbReference>
<feature type="domain" description="IPT/TIG" evidence="4">
    <location>
        <begin position="577"/>
        <end position="662"/>
    </location>
</feature>
<feature type="transmembrane region" description="Helical" evidence="2">
    <location>
        <begin position="674"/>
        <end position="693"/>
    </location>
</feature>
<name>A0ABS0H7C6_9ACTN</name>
<feature type="domain" description="IPT/TIG" evidence="4">
    <location>
        <begin position="232"/>
        <end position="315"/>
    </location>
</feature>
<sequence>MSTLATVLVAGGIVVGSPTPAMAQPGSADARGLVVDLSAEVLDVAVISADATVGSATAPAGGGTDTSTVAPISLPGAVGVTASGTVEEVTATRGATASSAFSNVNGLNLTVLGIDVIDAAEVTATATCPLVGAQTADTTITDLSLFGTTVTPVANGPSVTGSAGVTVPGLLGATLNAALTRTETTTATGATATAVLATLTLTGTIAGDSVTIPVGTVIVARASCERPPAPVPPTTATITPDSGPESGGQTVTITGTGFVPGETTVTFDGVPATGVTIATGGSSLTAVTPANPIGPAAVVVTTPGGSAAPLDYTYLADGSGATITGLTPPSGPTGGGTTVTITGTGLTGAVAVDFNGLPSTDFTINPAGTTITVVTPPNPSGPALVEVVLPAGRVTAPPFTYIAPTITSIVPNQGPSTGGTSVTITGTGFTGATGVTFGDAAGTNLVVDPSGTSLTVLTPAGTPGPVDVTVLIPGADAVAPGGFTYLADGSGAVVTGLTPTSGPTVGGTTVTITGTGLTGATGVTFDGNPGSNLVVDPSGTSLTVVTPPGLAGPAEVRVRVPGADAVAPDGFTYLPVAPIVESVDPPRGASTGGTTVTIGGGGFVPGQTTVTICGQTIPASRTSVNQEGTSLSFRTPPCPAGDTTVSVSTLNGVSNAVFFRYVGQNLPVTGSSTIALVGYSSGAVVIGVVLLLLGRRRGDHLRRFVRPSDGQVTAEATRCRW</sequence>
<evidence type="ECO:0000256" key="2">
    <source>
        <dbReference type="SAM" id="Phobius"/>
    </source>
</evidence>
<dbReference type="CDD" id="cd00102">
    <property type="entry name" value="IPT"/>
    <property type="match status" value="1"/>
</dbReference>
<organism evidence="5 6">
    <name type="scientific">Plantactinospora alkalitolerans</name>
    <dbReference type="NCBI Taxonomy" id="2789879"/>
    <lineage>
        <taxon>Bacteria</taxon>
        <taxon>Bacillati</taxon>
        <taxon>Actinomycetota</taxon>
        <taxon>Actinomycetes</taxon>
        <taxon>Micromonosporales</taxon>
        <taxon>Micromonosporaceae</taxon>
        <taxon>Plantactinospora</taxon>
    </lineage>
</organism>
<keyword evidence="3" id="KW-0732">Signal</keyword>
<feature type="domain" description="IPT/TIG" evidence="4">
    <location>
        <begin position="493"/>
        <end position="574"/>
    </location>
</feature>
<dbReference type="RefSeq" id="WP_196205854.1">
    <property type="nucleotide sequence ID" value="NZ_JADPUN010000342.1"/>
</dbReference>
<dbReference type="SUPFAM" id="SSF81296">
    <property type="entry name" value="E set domains"/>
    <property type="match status" value="5"/>
</dbReference>
<evidence type="ECO:0000313" key="6">
    <source>
        <dbReference type="Proteomes" id="UP000638560"/>
    </source>
</evidence>
<protein>
    <submittedName>
        <fullName evidence="5">IPT/TIG domain-containing protein</fullName>
    </submittedName>
</protein>
<feature type="domain" description="IPT/TIG" evidence="4">
    <location>
        <begin position="403"/>
        <end position="486"/>
    </location>
</feature>
<feature type="region of interest" description="Disordered" evidence="1">
    <location>
        <begin position="226"/>
        <end position="247"/>
    </location>
</feature>
<feature type="chain" id="PRO_5046856521" evidence="3">
    <location>
        <begin position="24"/>
        <end position="721"/>
    </location>
</feature>
<comment type="caution">
    <text evidence="5">The sequence shown here is derived from an EMBL/GenBank/DDBJ whole genome shotgun (WGS) entry which is preliminary data.</text>
</comment>
<gene>
    <name evidence="5" type="ORF">I0C86_36405</name>
</gene>
<dbReference type="SMART" id="SM00429">
    <property type="entry name" value="IPT"/>
    <property type="match status" value="5"/>
</dbReference>
<dbReference type="InterPro" id="IPR031148">
    <property type="entry name" value="Plexin"/>
</dbReference>
<dbReference type="InterPro" id="IPR002909">
    <property type="entry name" value="IPT_dom"/>
</dbReference>
<feature type="domain" description="IPT/TIG" evidence="4">
    <location>
        <begin position="322"/>
        <end position="402"/>
    </location>
</feature>
<keyword evidence="2" id="KW-0812">Transmembrane</keyword>
<evidence type="ECO:0000313" key="5">
    <source>
        <dbReference type="EMBL" id="MBF9134372.1"/>
    </source>
</evidence>
<accession>A0ABS0H7C6</accession>
<dbReference type="Proteomes" id="UP000638560">
    <property type="component" value="Unassembled WGS sequence"/>
</dbReference>
<keyword evidence="2" id="KW-1133">Transmembrane helix</keyword>
<evidence type="ECO:0000259" key="4">
    <source>
        <dbReference type="SMART" id="SM00429"/>
    </source>
</evidence>
<dbReference type="Gene3D" id="2.60.40.10">
    <property type="entry name" value="Immunoglobulins"/>
    <property type="match status" value="5"/>
</dbReference>
<evidence type="ECO:0000256" key="1">
    <source>
        <dbReference type="SAM" id="MobiDB-lite"/>
    </source>
</evidence>
<dbReference type="InterPro" id="IPR014756">
    <property type="entry name" value="Ig_E-set"/>
</dbReference>
<keyword evidence="6" id="KW-1185">Reference proteome</keyword>
<dbReference type="EMBL" id="JADPUN010000342">
    <property type="protein sequence ID" value="MBF9134372.1"/>
    <property type="molecule type" value="Genomic_DNA"/>
</dbReference>
<reference evidence="5 6" key="1">
    <citation type="submission" date="2020-11" db="EMBL/GenBank/DDBJ databases">
        <title>A novel isolate from a Black sea contaminated sediment with potential to produce alkanes: Plantactinospora alkalitolerans sp. nov.</title>
        <authorList>
            <person name="Carro L."/>
            <person name="Veyisoglu A."/>
            <person name="Guven K."/>
            <person name="Schumann P."/>
            <person name="Klenk H.-P."/>
            <person name="Sahin N."/>
        </authorList>
    </citation>
    <scope>NUCLEOTIDE SEQUENCE [LARGE SCALE GENOMIC DNA]</scope>
    <source>
        <strain evidence="5 6">S1510</strain>
    </source>
</reference>
<dbReference type="InterPro" id="IPR013783">
    <property type="entry name" value="Ig-like_fold"/>
</dbReference>
<feature type="signal peptide" evidence="3">
    <location>
        <begin position="1"/>
        <end position="23"/>
    </location>
</feature>
<evidence type="ECO:0000256" key="3">
    <source>
        <dbReference type="SAM" id="SignalP"/>
    </source>
</evidence>
<proteinExistence type="predicted"/>